<reference evidence="1" key="1">
    <citation type="submission" date="2020-05" db="EMBL/GenBank/DDBJ databases">
        <authorList>
            <person name="Chiriac C."/>
            <person name="Salcher M."/>
            <person name="Ghai R."/>
            <person name="Kavagutti S V."/>
        </authorList>
    </citation>
    <scope>NUCLEOTIDE SEQUENCE</scope>
</reference>
<dbReference type="AlphaFoldDB" id="A0A6J6DYG4"/>
<gene>
    <name evidence="1" type="ORF">UFOPK1726_00177</name>
</gene>
<proteinExistence type="predicted"/>
<accession>A0A6J6DYG4</accession>
<organism evidence="1">
    <name type="scientific">freshwater metagenome</name>
    <dbReference type="NCBI Taxonomy" id="449393"/>
    <lineage>
        <taxon>unclassified sequences</taxon>
        <taxon>metagenomes</taxon>
        <taxon>ecological metagenomes</taxon>
    </lineage>
</organism>
<protein>
    <submittedName>
        <fullName evidence="1">Unannotated protein</fullName>
    </submittedName>
</protein>
<sequence length="91" mass="10197">MIKRAPELEAQIRGIRFELIDLPNLTELELGNQLSLTNAAMTPTGIHVAIFRRPIEVRANSNKGRVSLLRFAIAESLAELLNVDIEVFNEN</sequence>
<dbReference type="EMBL" id="CAEZTT010000009">
    <property type="protein sequence ID" value="CAB4569201.1"/>
    <property type="molecule type" value="Genomic_DNA"/>
</dbReference>
<evidence type="ECO:0000313" key="1">
    <source>
        <dbReference type="EMBL" id="CAB4569201.1"/>
    </source>
</evidence>
<name>A0A6J6DYG4_9ZZZZ</name>